<proteinExistence type="predicted"/>
<evidence type="ECO:0000313" key="1">
    <source>
        <dbReference type="EMBL" id="KAF0770556.1"/>
    </source>
</evidence>
<dbReference type="AlphaFoldDB" id="A0A6G0ZHJ7"/>
<dbReference type="Proteomes" id="UP000478052">
    <property type="component" value="Unassembled WGS sequence"/>
</dbReference>
<accession>A0A6G0ZHJ7</accession>
<gene>
    <name evidence="1" type="ORF">FWK35_00015958</name>
</gene>
<comment type="caution">
    <text evidence="1">The sequence shown here is derived from an EMBL/GenBank/DDBJ whole genome shotgun (WGS) entry which is preliminary data.</text>
</comment>
<keyword evidence="2" id="KW-1185">Reference proteome</keyword>
<protein>
    <submittedName>
        <fullName evidence="1">Uncharacterized protein</fullName>
    </submittedName>
</protein>
<name>A0A6G0ZHJ7_APHCR</name>
<reference evidence="1 2" key="1">
    <citation type="submission" date="2019-08" db="EMBL/GenBank/DDBJ databases">
        <title>Whole genome of Aphis craccivora.</title>
        <authorList>
            <person name="Voronova N.V."/>
            <person name="Shulinski R.S."/>
            <person name="Bandarenka Y.V."/>
            <person name="Zhorov D.G."/>
            <person name="Warner D."/>
        </authorList>
    </citation>
    <scope>NUCLEOTIDE SEQUENCE [LARGE SCALE GENOMIC DNA]</scope>
    <source>
        <strain evidence="1">180601</strain>
        <tissue evidence="1">Whole Body</tissue>
    </source>
</reference>
<dbReference type="OrthoDB" id="18453at2759"/>
<sequence length="51" mass="6268">MYYMLILNRGKNYSLYIIAIYYYQQIVKYVQIQFVLLKKSVYTTSLQFVLQ</sequence>
<dbReference type="EMBL" id="VUJU01000417">
    <property type="protein sequence ID" value="KAF0770556.1"/>
    <property type="molecule type" value="Genomic_DNA"/>
</dbReference>
<evidence type="ECO:0000313" key="2">
    <source>
        <dbReference type="Proteomes" id="UP000478052"/>
    </source>
</evidence>
<organism evidence="1 2">
    <name type="scientific">Aphis craccivora</name>
    <name type="common">Cowpea aphid</name>
    <dbReference type="NCBI Taxonomy" id="307492"/>
    <lineage>
        <taxon>Eukaryota</taxon>
        <taxon>Metazoa</taxon>
        <taxon>Ecdysozoa</taxon>
        <taxon>Arthropoda</taxon>
        <taxon>Hexapoda</taxon>
        <taxon>Insecta</taxon>
        <taxon>Pterygota</taxon>
        <taxon>Neoptera</taxon>
        <taxon>Paraneoptera</taxon>
        <taxon>Hemiptera</taxon>
        <taxon>Sternorrhyncha</taxon>
        <taxon>Aphidomorpha</taxon>
        <taxon>Aphidoidea</taxon>
        <taxon>Aphididae</taxon>
        <taxon>Aphidini</taxon>
        <taxon>Aphis</taxon>
        <taxon>Aphis</taxon>
    </lineage>
</organism>